<keyword evidence="6" id="KW-0460">Magnesium</keyword>
<accession>W8GNL9</accession>
<dbReference type="eggNOG" id="COG0192">
    <property type="taxonomic scope" value="Bacteria"/>
</dbReference>
<dbReference type="GO" id="GO:0006730">
    <property type="term" value="P:one-carbon metabolic process"/>
    <property type="evidence" value="ECO:0007669"/>
    <property type="project" value="UniProtKB-KW"/>
</dbReference>
<reference evidence="10 11" key="1">
    <citation type="journal article" date="2014" name="Genome Biol. Evol.">
        <title>Phylogenomics of "Candidatus Hepatoplasma crinochetorum," a Lineage of Mollicutes Associated with Noninsect Arthropods.</title>
        <authorList>
            <person name="Leclercq S."/>
            <person name="Dittmer J."/>
            <person name="Bouchon D."/>
            <person name="Cordaux R."/>
        </authorList>
    </citation>
    <scope>NUCLEOTIDE SEQUENCE [LARGE SCALE GENOMIC DNA]</scope>
    <source>
        <strain evidence="10 11">Av</strain>
    </source>
</reference>
<feature type="domain" description="S-adenosylmethionine synthetase N-terminal" evidence="8">
    <location>
        <begin position="3"/>
        <end position="95"/>
    </location>
</feature>
<dbReference type="PATRIC" id="fig|1427984.3.peg.500"/>
<keyword evidence="5" id="KW-0067">ATP-binding</keyword>
<evidence type="ECO:0000256" key="6">
    <source>
        <dbReference type="ARBA" id="ARBA00022842"/>
    </source>
</evidence>
<evidence type="ECO:0000259" key="8">
    <source>
        <dbReference type="Pfam" id="PF00438"/>
    </source>
</evidence>
<dbReference type="HOGENOM" id="CLU_846450_0_0_14"/>
<evidence type="ECO:0000313" key="11">
    <source>
        <dbReference type="Proteomes" id="UP000019450"/>
    </source>
</evidence>
<dbReference type="Pfam" id="PF00438">
    <property type="entry name" value="S-AdoMet_synt_N"/>
    <property type="match status" value="1"/>
</dbReference>
<evidence type="ECO:0000259" key="9">
    <source>
        <dbReference type="Pfam" id="PF02773"/>
    </source>
</evidence>
<evidence type="ECO:0000256" key="4">
    <source>
        <dbReference type="ARBA" id="ARBA00022741"/>
    </source>
</evidence>
<dbReference type="AlphaFoldDB" id="W8GNL9"/>
<dbReference type="InterPro" id="IPR022636">
    <property type="entry name" value="S-AdoMet_synthetase_sfam"/>
</dbReference>
<keyword evidence="3" id="KW-0479">Metal-binding</keyword>
<gene>
    <name evidence="10" type="primary">metK</name>
    <name evidence="10" type="ORF">X271_00521</name>
</gene>
<dbReference type="OrthoDB" id="9801686at2"/>
<dbReference type="Proteomes" id="UP000019450">
    <property type="component" value="Chromosome"/>
</dbReference>
<dbReference type="STRING" id="1427984.X271_00521"/>
<keyword evidence="7" id="KW-0630">Potassium</keyword>
<organism evidence="10 11">
    <name type="scientific">Candidatus Hepatoplasma crinochetorum Av</name>
    <dbReference type="NCBI Taxonomy" id="1427984"/>
    <lineage>
        <taxon>Bacteria</taxon>
        <taxon>Bacillati</taxon>
        <taxon>Mycoplasmatota</taxon>
        <taxon>Mollicutes</taxon>
        <taxon>Candidatus Hepatoplasmataceae</taxon>
        <taxon>Candidatus Hepatoplasma</taxon>
    </lineage>
</organism>
<dbReference type="RefSeq" id="WP_025208907.1">
    <property type="nucleotide sequence ID" value="NZ_CP006932.1"/>
</dbReference>
<dbReference type="PANTHER" id="PTHR11964">
    <property type="entry name" value="S-ADENOSYLMETHIONINE SYNTHETASE"/>
    <property type="match status" value="1"/>
</dbReference>
<dbReference type="EC" id="2.5.1.6" evidence="10"/>
<dbReference type="Pfam" id="PF02773">
    <property type="entry name" value="S-AdoMet_synt_C"/>
    <property type="match status" value="1"/>
</dbReference>
<dbReference type="Gene3D" id="3.30.300.10">
    <property type="match status" value="5"/>
</dbReference>
<feature type="domain" description="S-adenosylmethionine synthetase C-terminal" evidence="9">
    <location>
        <begin position="198"/>
        <end position="285"/>
    </location>
</feature>
<dbReference type="GO" id="GO:0006556">
    <property type="term" value="P:S-adenosylmethionine biosynthetic process"/>
    <property type="evidence" value="ECO:0007669"/>
    <property type="project" value="InterPro"/>
</dbReference>
<evidence type="ECO:0000256" key="5">
    <source>
        <dbReference type="ARBA" id="ARBA00022840"/>
    </source>
</evidence>
<keyword evidence="11" id="KW-1185">Reference proteome</keyword>
<keyword evidence="1" id="KW-0554">One-carbon metabolism</keyword>
<name>W8GNL9_9MOLU</name>
<evidence type="ECO:0000256" key="3">
    <source>
        <dbReference type="ARBA" id="ARBA00022723"/>
    </source>
</evidence>
<keyword evidence="4" id="KW-0547">Nucleotide-binding</keyword>
<dbReference type="GO" id="GO:0046872">
    <property type="term" value="F:metal ion binding"/>
    <property type="evidence" value="ECO:0007669"/>
    <property type="project" value="UniProtKB-KW"/>
</dbReference>
<dbReference type="InterPro" id="IPR022628">
    <property type="entry name" value="S-AdoMet_synt_N"/>
</dbReference>
<keyword evidence="2 10" id="KW-0808">Transferase</keyword>
<dbReference type="GO" id="GO:0004478">
    <property type="term" value="F:methionine adenosyltransferase activity"/>
    <property type="evidence" value="ECO:0007669"/>
    <property type="project" value="UniProtKB-EC"/>
</dbReference>
<dbReference type="EMBL" id="CP006932">
    <property type="protein sequence ID" value="AHK22621.1"/>
    <property type="molecule type" value="Genomic_DNA"/>
</dbReference>
<sequence>MKTIELVGYGHPDRFADYISEKILVENLKQDQKAKVAAEVMVTRNIVFLGGEIYSKAKIDYKKLVYEAIEKVYGNKWWPNYQNVRIINDIKAQSPELIKIQQEEIVAADQGVIYGFYNQKRYERIIMLYQIIDSLQKKFPIAPDWKLLFNQELKELSISVCGVKAKVHPNINLFLKQQFLKYNLKINVIVNPKGEWLIGGPLSDTGLTGRKLMIDAFGAGVSHGGGAFCGKDFSKVDKTGVLIASKLAYKISQQKKVKTVLVELNYKIGDKIPKVIVRTYKKNKMFEFNYNYDLSLNDWIKEANILEVDWSEIVLKGGVIFYLKDILK</sequence>
<evidence type="ECO:0000313" key="10">
    <source>
        <dbReference type="EMBL" id="AHK22621.1"/>
    </source>
</evidence>
<protein>
    <submittedName>
        <fullName evidence="10">S-adenosylmethionine synthase</fullName>
        <ecNumber evidence="10">2.5.1.6</ecNumber>
    </submittedName>
</protein>
<dbReference type="InterPro" id="IPR022630">
    <property type="entry name" value="S-AdoMet_synt_C"/>
</dbReference>
<dbReference type="SUPFAM" id="SSF55973">
    <property type="entry name" value="S-adenosylmethionine synthetase"/>
    <property type="match status" value="2"/>
</dbReference>
<dbReference type="InterPro" id="IPR002133">
    <property type="entry name" value="S-AdoMet_synthetase"/>
</dbReference>
<proteinExistence type="predicted"/>
<evidence type="ECO:0000256" key="1">
    <source>
        <dbReference type="ARBA" id="ARBA00022563"/>
    </source>
</evidence>
<evidence type="ECO:0000256" key="2">
    <source>
        <dbReference type="ARBA" id="ARBA00022679"/>
    </source>
</evidence>
<evidence type="ECO:0000256" key="7">
    <source>
        <dbReference type="ARBA" id="ARBA00022958"/>
    </source>
</evidence>
<dbReference type="KEGG" id="hcr:X271_00521"/>
<dbReference type="GO" id="GO:0005524">
    <property type="term" value="F:ATP binding"/>
    <property type="evidence" value="ECO:0007669"/>
    <property type="project" value="UniProtKB-KW"/>
</dbReference>